<evidence type="ECO:0000313" key="2">
    <source>
        <dbReference type="Proteomes" id="UP000235828"/>
    </source>
</evidence>
<dbReference type="EMBL" id="LT960611">
    <property type="protein sequence ID" value="SON48154.1"/>
    <property type="molecule type" value="Genomic_DNA"/>
</dbReference>
<proteinExistence type="predicted"/>
<protein>
    <submittedName>
        <fullName evidence="1">Uncharacterized protein</fullName>
    </submittedName>
</protein>
<evidence type="ECO:0000313" key="1">
    <source>
        <dbReference type="EMBL" id="SON48154.1"/>
    </source>
</evidence>
<accession>A0A2N8Z8B6</accession>
<dbReference type="RefSeq" id="WP_102521073.1">
    <property type="nucleotide sequence ID" value="NZ_LT960611.1"/>
</dbReference>
<dbReference type="KEGG" id="vta:A0175"/>
<organism evidence="1 2">
    <name type="scientific">Vibrio tapetis subsp. tapetis</name>
    <dbReference type="NCBI Taxonomy" id="1671868"/>
    <lineage>
        <taxon>Bacteria</taxon>
        <taxon>Pseudomonadati</taxon>
        <taxon>Pseudomonadota</taxon>
        <taxon>Gammaproteobacteria</taxon>
        <taxon>Vibrionales</taxon>
        <taxon>Vibrionaceae</taxon>
        <taxon>Vibrio</taxon>
    </lineage>
</organism>
<name>A0A2N8Z8B6_9VIBR</name>
<dbReference type="Proteomes" id="UP000235828">
    <property type="component" value="Chromosome A"/>
</dbReference>
<reference evidence="1 2" key="1">
    <citation type="submission" date="2017-10" db="EMBL/GenBank/DDBJ databases">
        <authorList>
            <person name="Banno H."/>
            <person name="Chua N.-H."/>
        </authorList>
    </citation>
    <scope>NUCLEOTIDE SEQUENCE [LARGE SCALE GENOMIC DNA]</scope>
    <source>
        <strain evidence="1">Vibrio tapetis CECT4600</strain>
    </source>
</reference>
<dbReference type="AlphaFoldDB" id="A0A2N8Z8B6"/>
<keyword evidence="2" id="KW-1185">Reference proteome</keyword>
<sequence>MKVKFDFISNSSSTSFVYISDEELNEEAFFEAAGVDREGPVGDLFYQMYNEIKTSLRDSGKQVLTKEDAESFAAYEFTPDVVNKMKDAIEQGKIVTTSKLSSDGSLAESLLCVSMFEVESDSFYINAYNNVW</sequence>
<gene>
    <name evidence="1" type="ORF">VTAP4600_A0175</name>
</gene>
<dbReference type="OrthoDB" id="7605245at2"/>